<feature type="domain" description="ABC transmembrane type-1" evidence="8">
    <location>
        <begin position="115"/>
        <end position="345"/>
    </location>
</feature>
<evidence type="ECO:0000256" key="4">
    <source>
        <dbReference type="ARBA" id="ARBA00022692"/>
    </source>
</evidence>
<keyword evidence="2 7" id="KW-0813">Transport</keyword>
<evidence type="ECO:0000313" key="10">
    <source>
        <dbReference type="Proteomes" id="UP000033448"/>
    </source>
</evidence>
<comment type="subcellular location">
    <subcellularLocation>
        <location evidence="1 7">Cell membrane</location>
        <topology evidence="1 7">Multi-pass membrane protein</topology>
    </subcellularLocation>
</comment>
<evidence type="ECO:0000256" key="2">
    <source>
        <dbReference type="ARBA" id="ARBA00022448"/>
    </source>
</evidence>
<protein>
    <submittedName>
        <fullName evidence="9">Putative D,D-dipeptide transport system permease protein DdpB</fullName>
    </submittedName>
</protein>
<dbReference type="PATRIC" id="fig|582680.7.peg.1566"/>
<accession>A0A0F0KXE0</accession>
<dbReference type="Pfam" id="PF00528">
    <property type="entry name" value="BPD_transp_1"/>
    <property type="match status" value="1"/>
</dbReference>
<feature type="transmembrane region" description="Helical" evidence="7">
    <location>
        <begin position="222"/>
        <end position="241"/>
    </location>
</feature>
<evidence type="ECO:0000259" key="8">
    <source>
        <dbReference type="PROSITE" id="PS50928"/>
    </source>
</evidence>
<keyword evidence="3" id="KW-1003">Cell membrane</keyword>
<dbReference type="PANTHER" id="PTHR43163">
    <property type="entry name" value="DIPEPTIDE TRANSPORT SYSTEM PERMEASE PROTEIN DPPB-RELATED"/>
    <property type="match status" value="1"/>
</dbReference>
<keyword evidence="4 7" id="KW-0812">Transmembrane</keyword>
<dbReference type="PANTHER" id="PTHR43163:SF6">
    <property type="entry name" value="DIPEPTIDE TRANSPORT SYSTEM PERMEASE PROTEIN DPPB-RELATED"/>
    <property type="match status" value="1"/>
</dbReference>
<evidence type="ECO:0000256" key="3">
    <source>
        <dbReference type="ARBA" id="ARBA00022475"/>
    </source>
</evidence>
<dbReference type="GO" id="GO:0071916">
    <property type="term" value="F:dipeptide transmembrane transporter activity"/>
    <property type="evidence" value="ECO:0007669"/>
    <property type="project" value="TreeGrafter"/>
</dbReference>
<sequence length="355" mass="38196">MSETRAIATRRTRQSQHTLLRFLARRAVTSVILLFGIVLVTFSLTVIVPGDPVRAALGEGASSNPATVAAFREKYGLDQPVWIRFFRYVGNLLQGDLGTSMTTGRPVSADLAKAVPATGEIAFYAIIVSLAVAIVLGTLAAYRRGKATDQVVRVVTLIGLSIPTFWMAILCYQLFFMNLHWVSGSGRISPTITPPPRITGFYTIDYLLNGDSVGFFDATSHLALPVLVLSLFTIATLTRFVRTSVLEVLDMDYARAARAKGLSGRRVVIGYVLRGAALPILTLVGIAFGSLLSGTVLVEAVFAWPGLGTYAYNASKNLDLLAVTGVGLVVGVIYLVINLVVDVLYGVLDPRVRLS</sequence>
<dbReference type="Proteomes" id="UP000033448">
    <property type="component" value="Unassembled WGS sequence"/>
</dbReference>
<evidence type="ECO:0000256" key="6">
    <source>
        <dbReference type="ARBA" id="ARBA00023136"/>
    </source>
</evidence>
<dbReference type="Gene3D" id="1.10.3720.10">
    <property type="entry name" value="MetI-like"/>
    <property type="match status" value="1"/>
</dbReference>
<evidence type="ECO:0000256" key="7">
    <source>
        <dbReference type="RuleBase" id="RU363032"/>
    </source>
</evidence>
<comment type="caution">
    <text evidence="9">The sequence shown here is derived from an EMBL/GenBank/DDBJ whole genome shotgun (WGS) entry which is preliminary data.</text>
</comment>
<feature type="transmembrane region" description="Helical" evidence="7">
    <location>
        <begin position="121"/>
        <end position="142"/>
    </location>
</feature>
<name>A0A0F0KXE0_9MICO</name>
<feature type="transmembrane region" description="Helical" evidence="7">
    <location>
        <begin position="154"/>
        <end position="175"/>
    </location>
</feature>
<dbReference type="SUPFAM" id="SSF161098">
    <property type="entry name" value="MetI-like"/>
    <property type="match status" value="1"/>
</dbReference>
<dbReference type="RefSeq" id="WP_248700412.1">
    <property type="nucleotide sequence ID" value="NZ_CP099706.1"/>
</dbReference>
<evidence type="ECO:0000313" key="9">
    <source>
        <dbReference type="EMBL" id="KJL25154.1"/>
    </source>
</evidence>
<dbReference type="GO" id="GO:0005886">
    <property type="term" value="C:plasma membrane"/>
    <property type="evidence" value="ECO:0007669"/>
    <property type="project" value="UniProtKB-SubCell"/>
</dbReference>
<proteinExistence type="inferred from homology"/>
<dbReference type="Pfam" id="PF19300">
    <property type="entry name" value="BPD_transp_1_N"/>
    <property type="match status" value="1"/>
</dbReference>
<gene>
    <name evidence="9" type="primary">ddpB</name>
    <name evidence="9" type="ORF">RL72_01527</name>
</gene>
<dbReference type="InterPro" id="IPR035906">
    <property type="entry name" value="MetI-like_sf"/>
</dbReference>
<reference evidence="9 10" key="1">
    <citation type="submission" date="2015-02" db="EMBL/GenBank/DDBJ databases">
        <title>Draft genome sequences of ten Microbacterium spp. with emphasis on heavy metal contaminated environments.</title>
        <authorList>
            <person name="Corretto E."/>
        </authorList>
    </citation>
    <scope>NUCLEOTIDE SEQUENCE [LARGE SCALE GENOMIC DNA]</scope>
    <source>
        <strain evidence="9 10">DSM 23848</strain>
    </source>
</reference>
<comment type="similarity">
    <text evidence="7">Belongs to the binding-protein-dependent transport system permease family.</text>
</comment>
<keyword evidence="5 7" id="KW-1133">Transmembrane helix</keyword>
<dbReference type="AlphaFoldDB" id="A0A0F0KXE0"/>
<dbReference type="PROSITE" id="PS50928">
    <property type="entry name" value="ABC_TM1"/>
    <property type="match status" value="1"/>
</dbReference>
<feature type="transmembrane region" description="Helical" evidence="7">
    <location>
        <begin position="320"/>
        <end position="348"/>
    </location>
</feature>
<feature type="transmembrane region" description="Helical" evidence="7">
    <location>
        <begin position="268"/>
        <end position="288"/>
    </location>
</feature>
<dbReference type="CDD" id="cd06261">
    <property type="entry name" value="TM_PBP2"/>
    <property type="match status" value="1"/>
</dbReference>
<feature type="transmembrane region" description="Helical" evidence="7">
    <location>
        <begin position="27"/>
        <end position="48"/>
    </location>
</feature>
<evidence type="ECO:0000256" key="5">
    <source>
        <dbReference type="ARBA" id="ARBA00022989"/>
    </source>
</evidence>
<dbReference type="EMBL" id="JYIT01000071">
    <property type="protein sequence ID" value="KJL25154.1"/>
    <property type="molecule type" value="Genomic_DNA"/>
</dbReference>
<keyword evidence="10" id="KW-1185">Reference proteome</keyword>
<keyword evidence="6 7" id="KW-0472">Membrane</keyword>
<dbReference type="InterPro" id="IPR045621">
    <property type="entry name" value="BPD_transp_1_N"/>
</dbReference>
<evidence type="ECO:0000256" key="1">
    <source>
        <dbReference type="ARBA" id="ARBA00004651"/>
    </source>
</evidence>
<organism evidence="9 10">
    <name type="scientific">Microbacterium azadirachtae</name>
    <dbReference type="NCBI Taxonomy" id="582680"/>
    <lineage>
        <taxon>Bacteria</taxon>
        <taxon>Bacillati</taxon>
        <taxon>Actinomycetota</taxon>
        <taxon>Actinomycetes</taxon>
        <taxon>Micrococcales</taxon>
        <taxon>Microbacteriaceae</taxon>
        <taxon>Microbacterium</taxon>
    </lineage>
</organism>
<dbReference type="InterPro" id="IPR000515">
    <property type="entry name" value="MetI-like"/>
</dbReference>